<dbReference type="InterPro" id="IPR035965">
    <property type="entry name" value="PAS-like_dom_sf"/>
</dbReference>
<evidence type="ECO:0000256" key="3">
    <source>
        <dbReference type="ARBA" id="ARBA00022741"/>
    </source>
</evidence>
<comment type="subcellular location">
    <subcellularLocation>
        <location evidence="1">Membrane</location>
    </subcellularLocation>
</comment>
<feature type="domain" description="Guanylate cyclase" evidence="9">
    <location>
        <begin position="285"/>
        <end position="378"/>
    </location>
</feature>
<sequence>MTLLSEIVTPIGDGCHLKVNGSDENYAQLWNMMTMGIYSKLYPMFDNIIPEMLHNLNGIIPPRLATVIVFLVLAFIVLIIIINQVISSEKKIKFALSLLTQCPPSSILQNHPIMRILSGDFSSQVKDGSSHNSLFFDSIVQSIPDSVIVCNSSYKVFSVNKSTERIYGVDSKEIVGNAAQEFFTKSPLIVGDTHELFDKDDSVAKIEFKKPGDNNKFFLGIHVSKIGNNSVIVTRDETQAVLYNTLIAEERAKSDHLRSSILPPNLVKRVQDGEKNISFGVQSASILFLDIVEFTPWCASNTAAMVMSTLNALFRKYDALLATHGTMTKIKCIGDCYMCSGGIFVEINQAAIHAKETVEFGLEAIQAIEENNKEMNLS</sequence>
<dbReference type="InterPro" id="IPR029787">
    <property type="entry name" value="Nucleotide_cyclase"/>
</dbReference>
<keyword evidence="11" id="KW-1185">Reference proteome</keyword>
<dbReference type="InterPro" id="IPR000014">
    <property type="entry name" value="PAS"/>
</dbReference>
<evidence type="ECO:0000313" key="11">
    <source>
        <dbReference type="Proteomes" id="UP001470230"/>
    </source>
</evidence>
<dbReference type="Pfam" id="PF00211">
    <property type="entry name" value="Guanylate_cyc"/>
    <property type="match status" value="1"/>
</dbReference>
<keyword evidence="5 7" id="KW-0472">Membrane</keyword>
<evidence type="ECO:0000256" key="5">
    <source>
        <dbReference type="ARBA" id="ARBA00023136"/>
    </source>
</evidence>
<proteinExistence type="predicted"/>
<organism evidence="10 11">
    <name type="scientific">Tritrichomonas musculus</name>
    <dbReference type="NCBI Taxonomy" id="1915356"/>
    <lineage>
        <taxon>Eukaryota</taxon>
        <taxon>Metamonada</taxon>
        <taxon>Parabasalia</taxon>
        <taxon>Tritrichomonadida</taxon>
        <taxon>Tritrichomonadidae</taxon>
        <taxon>Tritrichomonas</taxon>
    </lineage>
</organism>
<reference evidence="10 11" key="1">
    <citation type="submission" date="2024-04" db="EMBL/GenBank/DDBJ databases">
        <title>Tritrichomonas musculus Genome.</title>
        <authorList>
            <person name="Alves-Ferreira E."/>
            <person name="Grigg M."/>
            <person name="Lorenzi H."/>
            <person name="Galac M."/>
        </authorList>
    </citation>
    <scope>NUCLEOTIDE SEQUENCE [LARGE SCALE GENOMIC DNA]</scope>
    <source>
        <strain evidence="10 11">EAF2021</strain>
    </source>
</reference>
<evidence type="ECO:0000256" key="1">
    <source>
        <dbReference type="ARBA" id="ARBA00004370"/>
    </source>
</evidence>
<dbReference type="SUPFAM" id="SSF55073">
    <property type="entry name" value="Nucleotide cyclase"/>
    <property type="match status" value="1"/>
</dbReference>
<keyword evidence="4 7" id="KW-1133">Transmembrane helix</keyword>
<accession>A0ABR2HJC8</accession>
<feature type="domain" description="PAS" evidence="8">
    <location>
        <begin position="132"/>
        <end position="177"/>
    </location>
</feature>
<evidence type="ECO:0000256" key="6">
    <source>
        <dbReference type="ARBA" id="ARBA00023239"/>
    </source>
</evidence>
<dbReference type="PROSITE" id="PS50112">
    <property type="entry name" value="PAS"/>
    <property type="match status" value="1"/>
</dbReference>
<dbReference type="NCBIfam" id="TIGR00229">
    <property type="entry name" value="sensory_box"/>
    <property type="match status" value="1"/>
</dbReference>
<dbReference type="PROSITE" id="PS50125">
    <property type="entry name" value="GUANYLATE_CYCLASE_2"/>
    <property type="match status" value="1"/>
</dbReference>
<keyword evidence="2 7" id="KW-0812">Transmembrane</keyword>
<comment type="caution">
    <text evidence="10">The sequence shown here is derived from an EMBL/GenBank/DDBJ whole genome shotgun (WGS) entry which is preliminary data.</text>
</comment>
<dbReference type="PANTHER" id="PTHR11920:SF335">
    <property type="entry name" value="GUANYLATE CYCLASE"/>
    <property type="match status" value="1"/>
</dbReference>
<evidence type="ECO:0008006" key="12">
    <source>
        <dbReference type="Google" id="ProtNLM"/>
    </source>
</evidence>
<dbReference type="CDD" id="cd07302">
    <property type="entry name" value="CHD"/>
    <property type="match status" value="1"/>
</dbReference>
<dbReference type="EMBL" id="JAPFFF010000028">
    <property type="protein sequence ID" value="KAK8847187.1"/>
    <property type="molecule type" value="Genomic_DNA"/>
</dbReference>
<keyword evidence="6" id="KW-0456">Lyase</keyword>
<name>A0ABR2HJC8_9EUKA</name>
<dbReference type="PANTHER" id="PTHR11920">
    <property type="entry name" value="GUANYLYL CYCLASE"/>
    <property type="match status" value="1"/>
</dbReference>
<gene>
    <name evidence="10" type="ORF">M9Y10_019770</name>
</gene>
<dbReference type="SMART" id="SM00044">
    <property type="entry name" value="CYCc"/>
    <property type="match status" value="1"/>
</dbReference>
<evidence type="ECO:0000256" key="7">
    <source>
        <dbReference type="SAM" id="Phobius"/>
    </source>
</evidence>
<keyword evidence="3" id="KW-0547">Nucleotide-binding</keyword>
<feature type="transmembrane region" description="Helical" evidence="7">
    <location>
        <begin position="64"/>
        <end position="86"/>
    </location>
</feature>
<dbReference type="Pfam" id="PF13426">
    <property type="entry name" value="PAS_9"/>
    <property type="match status" value="1"/>
</dbReference>
<evidence type="ECO:0000313" key="10">
    <source>
        <dbReference type="EMBL" id="KAK8847187.1"/>
    </source>
</evidence>
<protein>
    <recommendedName>
        <fullName evidence="12">Adenylate and Guanylate cyclase catalytic domain containing protein</fullName>
    </recommendedName>
</protein>
<dbReference type="Gene3D" id="3.30.70.1230">
    <property type="entry name" value="Nucleotide cyclase"/>
    <property type="match status" value="1"/>
</dbReference>
<evidence type="ECO:0000256" key="4">
    <source>
        <dbReference type="ARBA" id="ARBA00022989"/>
    </source>
</evidence>
<evidence type="ECO:0000256" key="2">
    <source>
        <dbReference type="ARBA" id="ARBA00022692"/>
    </source>
</evidence>
<dbReference type="SUPFAM" id="SSF55785">
    <property type="entry name" value="PYP-like sensor domain (PAS domain)"/>
    <property type="match status" value="1"/>
</dbReference>
<dbReference type="InterPro" id="IPR001054">
    <property type="entry name" value="A/G_cyclase"/>
</dbReference>
<dbReference type="Gene3D" id="3.30.450.20">
    <property type="entry name" value="PAS domain"/>
    <property type="match status" value="1"/>
</dbReference>
<evidence type="ECO:0000259" key="9">
    <source>
        <dbReference type="PROSITE" id="PS50125"/>
    </source>
</evidence>
<evidence type="ECO:0000259" key="8">
    <source>
        <dbReference type="PROSITE" id="PS50112"/>
    </source>
</evidence>
<dbReference type="Proteomes" id="UP001470230">
    <property type="component" value="Unassembled WGS sequence"/>
</dbReference>
<dbReference type="InterPro" id="IPR050401">
    <property type="entry name" value="Cyclic_nucleotide_synthase"/>
</dbReference>